<keyword evidence="4" id="KW-1185">Reference proteome</keyword>
<dbReference type="Pfam" id="PF14341">
    <property type="entry name" value="PilX_N"/>
    <property type="match status" value="1"/>
</dbReference>
<dbReference type="EMBL" id="AP021881">
    <property type="protein sequence ID" value="BBP01204.1"/>
    <property type="molecule type" value="Genomic_DNA"/>
</dbReference>
<evidence type="ECO:0000313" key="4">
    <source>
        <dbReference type="Proteomes" id="UP000463939"/>
    </source>
</evidence>
<evidence type="ECO:0000259" key="1">
    <source>
        <dbReference type="Pfam" id="PF13681"/>
    </source>
</evidence>
<name>A0A809RK71_9PROT</name>
<proteinExistence type="predicted"/>
<feature type="domain" description="Type 4 fimbrial biogenesis protein PilX N-terminal" evidence="2">
    <location>
        <begin position="8"/>
        <end position="58"/>
    </location>
</feature>
<dbReference type="Proteomes" id="UP000463939">
    <property type="component" value="Chromosome"/>
</dbReference>
<dbReference type="KEGG" id="sniv:SFSGTM_19120"/>
<dbReference type="InterPro" id="IPR025746">
    <property type="entry name" value="PilX_N_dom"/>
</dbReference>
<dbReference type="AlphaFoldDB" id="A0A809RK71"/>
<sequence>MRNKHNQQGAVLVTSLIFLVILTLLAVSAMRSTGMDEKMAANALNQDSAFQAAEAAVRQGLFQVSSGVITSTSGFVANCTAGTGLCLPSTNGVPVWSTIFPFGQVTQSANAQTYTGTALVGVANQPQYVIELFSNVQYPASGGTCSVGRSVGSQCQASPYRVTARGWGLAPEAQATTQATYLYF</sequence>
<evidence type="ECO:0000313" key="3">
    <source>
        <dbReference type="EMBL" id="BBP01204.1"/>
    </source>
</evidence>
<evidence type="ECO:0000259" key="2">
    <source>
        <dbReference type="Pfam" id="PF14341"/>
    </source>
</evidence>
<feature type="domain" description="PilX/PilW C-terminal" evidence="1">
    <location>
        <begin position="84"/>
        <end position="181"/>
    </location>
</feature>
<protein>
    <recommendedName>
        <fullName evidence="5">Type IV fimbrial biogenesis protein PilX</fullName>
    </recommendedName>
</protein>
<dbReference type="InterPro" id="IPR025205">
    <property type="entry name" value="PilX/PilW_C"/>
</dbReference>
<gene>
    <name evidence="3" type="ORF">SFSGTM_19120</name>
</gene>
<dbReference type="Pfam" id="PF13681">
    <property type="entry name" value="PilX"/>
    <property type="match status" value="1"/>
</dbReference>
<reference evidence="4" key="1">
    <citation type="submission" date="2019-11" db="EMBL/GenBank/DDBJ databases">
        <title>Isolation and characterization of a novel species in the genus Sulfuriferula.</title>
        <authorList>
            <person name="Mochizuki J."/>
            <person name="Kojima H."/>
            <person name="Fukui M."/>
        </authorList>
    </citation>
    <scope>NUCLEOTIDE SEQUENCE [LARGE SCALE GENOMIC DNA]</scope>
    <source>
        <strain evidence="4">SGTM</strain>
    </source>
</reference>
<dbReference type="RefSeq" id="WP_162085008.1">
    <property type="nucleotide sequence ID" value="NZ_AP021881.1"/>
</dbReference>
<accession>A0A809RK71</accession>
<organism evidence="3 4">
    <name type="scientific">Sulfuriferula nivalis</name>
    <dbReference type="NCBI Taxonomy" id="2675298"/>
    <lineage>
        <taxon>Bacteria</taxon>
        <taxon>Pseudomonadati</taxon>
        <taxon>Pseudomonadota</taxon>
        <taxon>Betaproteobacteria</taxon>
        <taxon>Nitrosomonadales</taxon>
        <taxon>Sulfuricellaceae</taxon>
        <taxon>Sulfuriferula</taxon>
    </lineage>
</organism>
<evidence type="ECO:0008006" key="5">
    <source>
        <dbReference type="Google" id="ProtNLM"/>
    </source>
</evidence>